<sequence>MAIKRSWRPLLLAGLVIAMLALAWLPVGDLDPSKRSNKPYLYVSYEVTGTKNPQLEDVLFDVQQRIESRHEWRLLDQPQDHAWTLNVTVEAADLLQLSGQLSAPTESDTSSSIQRFKVQGQMETFGALPEQYVKILIELVENGHKAQSSL</sequence>
<dbReference type="OrthoDB" id="6241111at2"/>
<dbReference type="RefSeq" id="WP_126758419.1">
    <property type="nucleotide sequence ID" value="NZ_PIPZ01000001.1"/>
</dbReference>
<comment type="caution">
    <text evidence="1">The sequence shown here is derived from an EMBL/GenBank/DDBJ whole genome shotgun (WGS) entry which is preliminary data.</text>
</comment>
<evidence type="ECO:0000313" key="2">
    <source>
        <dbReference type="Proteomes" id="UP000288127"/>
    </source>
</evidence>
<name>A0A432YIP0_9GAMM</name>
<keyword evidence="2" id="KW-1185">Reference proteome</keyword>
<accession>A0A432YIP0</accession>
<proteinExistence type="predicted"/>
<dbReference type="Proteomes" id="UP000288127">
    <property type="component" value="Unassembled WGS sequence"/>
</dbReference>
<dbReference type="EMBL" id="PIPZ01000001">
    <property type="protein sequence ID" value="RUO60768.1"/>
    <property type="molecule type" value="Genomic_DNA"/>
</dbReference>
<evidence type="ECO:0000313" key="1">
    <source>
        <dbReference type="EMBL" id="RUO60768.1"/>
    </source>
</evidence>
<organism evidence="1 2">
    <name type="scientific">Pseudidiomarina marina</name>
    <dbReference type="NCBI Taxonomy" id="502366"/>
    <lineage>
        <taxon>Bacteria</taxon>
        <taxon>Pseudomonadati</taxon>
        <taxon>Pseudomonadota</taxon>
        <taxon>Gammaproteobacteria</taxon>
        <taxon>Alteromonadales</taxon>
        <taxon>Idiomarinaceae</taxon>
        <taxon>Pseudidiomarina</taxon>
    </lineage>
</organism>
<protein>
    <recommendedName>
        <fullName evidence="3">Signaling protein</fullName>
    </recommendedName>
</protein>
<reference evidence="2" key="1">
    <citation type="journal article" date="2018" name="Front. Microbiol.">
        <title>Genome-Based Analysis Reveals the Taxonomy and Diversity of the Family Idiomarinaceae.</title>
        <authorList>
            <person name="Liu Y."/>
            <person name="Lai Q."/>
            <person name="Shao Z."/>
        </authorList>
    </citation>
    <scope>NUCLEOTIDE SEQUENCE [LARGE SCALE GENOMIC DNA]</scope>
    <source>
        <strain evidence="2">PIM1</strain>
    </source>
</reference>
<dbReference type="AlphaFoldDB" id="A0A432YIP0"/>
<evidence type="ECO:0008006" key="3">
    <source>
        <dbReference type="Google" id="ProtNLM"/>
    </source>
</evidence>
<gene>
    <name evidence="1" type="ORF">CWI76_00315</name>
</gene>